<organism evidence="1 2">
    <name type="scientific">Cetraspora pellucida</name>
    <dbReference type="NCBI Taxonomy" id="1433469"/>
    <lineage>
        <taxon>Eukaryota</taxon>
        <taxon>Fungi</taxon>
        <taxon>Fungi incertae sedis</taxon>
        <taxon>Mucoromycota</taxon>
        <taxon>Glomeromycotina</taxon>
        <taxon>Glomeromycetes</taxon>
        <taxon>Diversisporales</taxon>
        <taxon>Gigasporaceae</taxon>
        <taxon>Cetraspora</taxon>
    </lineage>
</organism>
<reference evidence="1" key="1">
    <citation type="submission" date="2021-06" db="EMBL/GenBank/DDBJ databases">
        <authorList>
            <person name="Kallberg Y."/>
            <person name="Tangrot J."/>
            <person name="Rosling A."/>
        </authorList>
    </citation>
    <scope>NUCLEOTIDE SEQUENCE</scope>
    <source>
        <strain evidence="1">28 12/20/2015</strain>
    </source>
</reference>
<keyword evidence="2" id="KW-1185">Reference proteome</keyword>
<dbReference type="EMBL" id="CAJVPW010033808">
    <property type="protein sequence ID" value="CAG8731986.1"/>
    <property type="molecule type" value="Genomic_DNA"/>
</dbReference>
<evidence type="ECO:0000313" key="1">
    <source>
        <dbReference type="EMBL" id="CAG8731986.1"/>
    </source>
</evidence>
<gene>
    <name evidence="1" type="ORF">SPELUC_LOCUS13178</name>
</gene>
<evidence type="ECO:0000313" key="2">
    <source>
        <dbReference type="Proteomes" id="UP000789366"/>
    </source>
</evidence>
<dbReference type="Proteomes" id="UP000789366">
    <property type="component" value="Unassembled WGS sequence"/>
</dbReference>
<feature type="non-terminal residue" evidence="1">
    <location>
        <position position="1"/>
    </location>
</feature>
<proteinExistence type="predicted"/>
<protein>
    <submittedName>
        <fullName evidence="1">11414_t:CDS:1</fullName>
    </submittedName>
</protein>
<sequence length="47" mass="5228">ITVEGESEQNTTETTKKNTSTVEVDNVIVDSNVDRFYNTAMDNFKAA</sequence>
<comment type="caution">
    <text evidence="1">The sequence shown here is derived from an EMBL/GenBank/DDBJ whole genome shotgun (WGS) entry which is preliminary data.</text>
</comment>
<accession>A0ACA9Q2R3</accession>
<name>A0ACA9Q2R3_9GLOM</name>